<dbReference type="PANTHER" id="PTHR45527">
    <property type="entry name" value="NONRIBOSOMAL PEPTIDE SYNTHETASE"/>
    <property type="match status" value="1"/>
</dbReference>
<dbReference type="InterPro" id="IPR010071">
    <property type="entry name" value="AA_adenyl_dom"/>
</dbReference>
<proteinExistence type="predicted"/>
<dbReference type="RefSeq" id="WP_076378229.1">
    <property type="nucleotide sequence ID" value="NZ_FTMG01000020.1"/>
</dbReference>
<sequence length="1419" mass="161424">MTPFTLPQQDVYYEQLLHSDKPIYNIGAKISIKGTLSFNLMEMAYQHLISQHDTFRSVISERGFNVLPHYEGKLEFVDFSLTVDADEKANEYMQVSFIEPFDLFAGKPLHRFCLVKVSDSFHYLFSVYHHIITDGWGTSLLFQRLVKNYNELKEFGEIQSTYPFKYTDYVVDDASYEQGEIYGKDKKYWLNRFAILPEVLIPEAEAPASKRVELLVPRALYNQLGGTSFHTILGVLYSYLGRFYGNNDFAIGLPVLNRDKALFKKTAGLFMGVSPLRMELDPEESFEQFVGRIKSQLRQDYRHQRFPLGRLVRELGMHKLFSVTLSYEKHNYADTFKDTVTKVIPLTHGAERVPLAIYIREFNPEENVKIDFDYNVSCFGAAAIERLVKHFEYLLRKVVHQPGILLKDLKCMPEWEYQHRIATYPSEKTVVDLIEQQVALFPEADAVRDAVRCYTYAELKRVSDRVAAYLCAVLDEGNRPVAVLMDRSANLVVLLLGVLKSGRAYIPLDPSFPATRLTYIIEDSKATTLIHQKHYEKLGGENVNAIRVEHIFDEIAGDEMDITITPASTAYIIYTSGSTGNPKGVEITHRSLVNFLVSMQSEPGIRPGDLLFAVTTYSFDISILEFFLPLISGAMTYVANNETLSDPVKLIDQVVLLDPDIMQATPGFYQILFNAGWQGSRRLKVLCGGDMLSTALADRLLATSLELWNMYGPTETTIWSGVKRIWSANDAKNIGKPINNTLFYILDPWLHPLPVGAEGEIYIGGSGLARGYYRNEVLTRERFIDISGVRVYRTGDTGKWNEDGEIIFSGRKDDQVKIRGYRIELGEIEKKFVALPEIDEAIIVARKDTEQDAFLIGFVKTSIQDFSSQAVIDKLRDSLPDYMIPKVIVVLDVFPITPNKKIDRKALSQRDLSQLVIQRVKERPADGISVALAGLWREILGTEILDMDTNFFSLGGHSIKAMQLAKSVNEYFHIQLGIKDIFEYPVIREQAKRVRDAVRGAFVPIPKVKLQTAYDIAIVQQMLWLACQQQRVSVTYNMYAAFEVTDDISSIESGVQSLINAHEILRTNFIEVEGVPKQVIRSAYTFSVQQVEVMSTHEADIFIADMVHTVFDLENDLLLRVCLVKVSGGREILVFVTHHLIMDGWSLELFVKGLTVSEKSVIQYKDYAAWSHHQPHLQTAREYWLKRMWGYQSMESFKADGAIRSFKGAKIDFSTDGRMKQLANTLGCSLFTLMLASVQVLIYKSTGLSDCCIGIPVAGRKHPDVQNLLGMFVNTLAFRSQVQGSFKTLCLQTKSLLAESLEYDSYPLNQLLNEIPFDVMVAWQQEGGLLPLKKYPVEHRVSRLPITFSFLEITDGVYCEVEYDTGLYEERSILLLISKYQHLLEEIIRDPSLSIDDIDMESVLEKRKKHNGITIDFNF</sequence>
<dbReference type="InterPro" id="IPR025110">
    <property type="entry name" value="AMP-bd_C"/>
</dbReference>
<name>A0ABR6PS50_9SPHI</name>
<dbReference type="Gene3D" id="3.30.559.10">
    <property type="entry name" value="Chloramphenicol acetyltransferase-like domain"/>
    <property type="match status" value="2"/>
</dbReference>
<dbReference type="SUPFAM" id="SSF52777">
    <property type="entry name" value="CoA-dependent acyltransferases"/>
    <property type="match status" value="4"/>
</dbReference>
<dbReference type="Pfam" id="PF00550">
    <property type="entry name" value="PP-binding"/>
    <property type="match status" value="1"/>
</dbReference>
<dbReference type="InterPro" id="IPR042099">
    <property type="entry name" value="ANL_N_sf"/>
</dbReference>
<evidence type="ECO:0000259" key="4">
    <source>
        <dbReference type="PROSITE" id="PS50075"/>
    </source>
</evidence>
<keyword evidence="2" id="KW-0596">Phosphopantetheine</keyword>
<evidence type="ECO:0000256" key="1">
    <source>
        <dbReference type="ARBA" id="ARBA00001957"/>
    </source>
</evidence>
<evidence type="ECO:0000256" key="2">
    <source>
        <dbReference type="ARBA" id="ARBA00022450"/>
    </source>
</evidence>
<dbReference type="InterPro" id="IPR045851">
    <property type="entry name" value="AMP-bd_C_sf"/>
</dbReference>
<evidence type="ECO:0000256" key="3">
    <source>
        <dbReference type="ARBA" id="ARBA00022553"/>
    </source>
</evidence>
<dbReference type="PANTHER" id="PTHR45527:SF1">
    <property type="entry name" value="FATTY ACID SYNTHASE"/>
    <property type="match status" value="1"/>
</dbReference>
<comment type="cofactor">
    <cofactor evidence="1">
        <name>pantetheine 4'-phosphate</name>
        <dbReference type="ChEBI" id="CHEBI:47942"/>
    </cofactor>
</comment>
<keyword evidence="6" id="KW-1185">Reference proteome</keyword>
<comment type="caution">
    <text evidence="5">The sequence shown here is derived from an EMBL/GenBank/DDBJ whole genome shotgun (WGS) entry which is preliminary data.</text>
</comment>
<gene>
    <name evidence="5" type="ORF">HDF23_005385</name>
</gene>
<keyword evidence="3" id="KW-0597">Phosphoprotein</keyword>
<dbReference type="Pfam" id="PF13193">
    <property type="entry name" value="AMP-binding_C"/>
    <property type="match status" value="1"/>
</dbReference>
<dbReference type="PROSITE" id="PS50075">
    <property type="entry name" value="CARRIER"/>
    <property type="match status" value="1"/>
</dbReference>
<reference evidence="5 6" key="1">
    <citation type="submission" date="2020-08" db="EMBL/GenBank/DDBJ databases">
        <title>Genomic Encyclopedia of Type Strains, Phase IV (KMG-V): Genome sequencing to study the core and pangenomes of soil and plant-associated prokaryotes.</title>
        <authorList>
            <person name="Whitman W."/>
        </authorList>
    </citation>
    <scope>NUCLEOTIDE SEQUENCE [LARGE SCALE GENOMIC DNA]</scope>
    <source>
        <strain evidence="5 6">ANJLi2</strain>
    </source>
</reference>
<dbReference type="InterPro" id="IPR006162">
    <property type="entry name" value="Ppantetheine_attach_site"/>
</dbReference>
<dbReference type="Pfam" id="PF00668">
    <property type="entry name" value="Condensation"/>
    <property type="match status" value="2"/>
</dbReference>
<dbReference type="InterPro" id="IPR023213">
    <property type="entry name" value="CAT-like_dom_sf"/>
</dbReference>
<protein>
    <submittedName>
        <fullName evidence="5">Surfactin family lipopeptide synthetase A</fullName>
    </submittedName>
</protein>
<dbReference type="Gene3D" id="3.30.300.30">
    <property type="match status" value="1"/>
</dbReference>
<evidence type="ECO:0000313" key="5">
    <source>
        <dbReference type="EMBL" id="MBB6112608.1"/>
    </source>
</evidence>
<dbReference type="SUPFAM" id="SSF56801">
    <property type="entry name" value="Acetyl-CoA synthetase-like"/>
    <property type="match status" value="1"/>
</dbReference>
<dbReference type="NCBIfam" id="TIGR01733">
    <property type="entry name" value="AA-adenyl-dom"/>
    <property type="match status" value="1"/>
</dbReference>
<dbReference type="Gene3D" id="3.40.50.12780">
    <property type="entry name" value="N-terminal domain of ligase-like"/>
    <property type="match status" value="1"/>
</dbReference>
<dbReference type="InterPro" id="IPR000873">
    <property type="entry name" value="AMP-dep_synth/lig_dom"/>
</dbReference>
<dbReference type="PROSITE" id="PS00012">
    <property type="entry name" value="PHOSPHOPANTETHEINE"/>
    <property type="match status" value="1"/>
</dbReference>
<dbReference type="Gene3D" id="3.30.559.30">
    <property type="entry name" value="Nonribosomal peptide synthetase, condensation domain"/>
    <property type="match status" value="2"/>
</dbReference>
<dbReference type="EMBL" id="JACHCB010000020">
    <property type="protein sequence ID" value="MBB6112608.1"/>
    <property type="molecule type" value="Genomic_DNA"/>
</dbReference>
<feature type="domain" description="Carrier" evidence="4">
    <location>
        <begin position="923"/>
        <end position="998"/>
    </location>
</feature>
<dbReference type="Pfam" id="PF00501">
    <property type="entry name" value="AMP-binding"/>
    <property type="match status" value="1"/>
</dbReference>
<dbReference type="Gene3D" id="1.10.1200.10">
    <property type="entry name" value="ACP-like"/>
    <property type="match status" value="1"/>
</dbReference>
<organism evidence="5 6">
    <name type="scientific">Mucilaginibacter lappiensis</name>
    <dbReference type="NCBI Taxonomy" id="354630"/>
    <lineage>
        <taxon>Bacteria</taxon>
        <taxon>Pseudomonadati</taxon>
        <taxon>Bacteroidota</taxon>
        <taxon>Sphingobacteriia</taxon>
        <taxon>Sphingobacteriales</taxon>
        <taxon>Sphingobacteriaceae</taxon>
        <taxon>Mucilaginibacter</taxon>
    </lineage>
</organism>
<evidence type="ECO:0000313" key="6">
    <source>
        <dbReference type="Proteomes" id="UP000541583"/>
    </source>
</evidence>
<dbReference type="InterPro" id="IPR036736">
    <property type="entry name" value="ACP-like_sf"/>
</dbReference>
<dbReference type="InterPro" id="IPR009081">
    <property type="entry name" value="PP-bd_ACP"/>
</dbReference>
<dbReference type="InterPro" id="IPR020845">
    <property type="entry name" value="AMP-binding_CS"/>
</dbReference>
<dbReference type="Proteomes" id="UP000541583">
    <property type="component" value="Unassembled WGS sequence"/>
</dbReference>
<dbReference type="InterPro" id="IPR001242">
    <property type="entry name" value="Condensation_dom"/>
</dbReference>
<accession>A0ABR6PS50</accession>
<dbReference type="PROSITE" id="PS00455">
    <property type="entry name" value="AMP_BINDING"/>
    <property type="match status" value="1"/>
</dbReference>
<dbReference type="SUPFAM" id="SSF47336">
    <property type="entry name" value="ACP-like"/>
    <property type="match status" value="1"/>
</dbReference>